<name>A0A068ZYY7_CLODI</name>
<evidence type="ECO:0000313" key="2">
    <source>
        <dbReference type="EMBL" id="CDS83944.1"/>
    </source>
</evidence>
<dbReference type="EMBL" id="LK932358">
    <property type="protein sequence ID" value="CDS83944.1"/>
    <property type="molecule type" value="Genomic_DNA"/>
</dbReference>
<evidence type="ECO:0008006" key="4">
    <source>
        <dbReference type="Google" id="ProtNLM"/>
    </source>
</evidence>
<sequence>MNEILEIVDSYKHFLKPHKIECIKYLLKVRIEYLKKRGILYE</sequence>
<gene>
    <name evidence="3" type="ORF">BN1095_490012</name>
    <name evidence="1" type="ORF">BN1096_240022</name>
    <name evidence="2" type="ORF">BN1097_230022</name>
</gene>
<organism evidence="2">
    <name type="scientific">Clostridioides difficile</name>
    <name type="common">Peptoclostridium difficile</name>
    <dbReference type="NCBI Taxonomy" id="1496"/>
    <lineage>
        <taxon>Bacteria</taxon>
        <taxon>Bacillati</taxon>
        <taxon>Bacillota</taxon>
        <taxon>Clostridia</taxon>
        <taxon>Peptostreptococcales</taxon>
        <taxon>Peptostreptococcaceae</taxon>
        <taxon>Clostridioides</taxon>
    </lineage>
</organism>
<dbReference type="EMBL" id="LK933171">
    <property type="protein sequence ID" value="CDT46424.1"/>
    <property type="molecule type" value="Genomic_DNA"/>
</dbReference>
<dbReference type="RefSeq" id="WP_021365112.1">
    <property type="nucleotide sequence ID" value="NZ_BIPY01000047.1"/>
</dbReference>
<proteinExistence type="predicted"/>
<accession>A0A068ZYY7</accession>
<dbReference type="EMBL" id="LK932474">
    <property type="protein sequence ID" value="CDS83834.1"/>
    <property type="molecule type" value="Genomic_DNA"/>
</dbReference>
<reference evidence="2" key="1">
    <citation type="submission" date="2014-07" db="EMBL/GenBank/DDBJ databases">
        <authorList>
            <person name="Monot Marc"/>
        </authorList>
    </citation>
    <scope>NUCLEOTIDE SEQUENCE</scope>
    <source>
        <strain evidence="3">7032989</strain>
        <strain evidence="2">7032994</strain>
    </source>
</reference>
<evidence type="ECO:0000313" key="1">
    <source>
        <dbReference type="EMBL" id="CDS83834.1"/>
    </source>
</evidence>
<protein>
    <recommendedName>
        <fullName evidence="4">Phage protein</fullName>
    </recommendedName>
</protein>
<evidence type="ECO:0000313" key="3">
    <source>
        <dbReference type="EMBL" id="CDT46424.1"/>
    </source>
</evidence>
<dbReference type="AlphaFoldDB" id="A0A068ZYY7"/>